<name>W6V1E7_ECHGR</name>
<dbReference type="OrthoDB" id="6232313at2759"/>
<dbReference type="KEGG" id="egl:EGR_05451"/>
<dbReference type="InterPro" id="IPR012677">
    <property type="entry name" value="Nucleotide-bd_a/b_plait_sf"/>
</dbReference>
<dbReference type="AlphaFoldDB" id="W6V1E7"/>
<dbReference type="OMA" id="AFKTPIN"/>
<feature type="compositionally biased region" description="Basic and acidic residues" evidence="4">
    <location>
        <begin position="266"/>
        <end position="276"/>
    </location>
</feature>
<sequence length="287" mass="32271">MELVEWFSSLGMKILEMASSAPASNDLVQLVRNRLTELNDRTLLVSHLPWSLQLKVLIRAFKTPINGRFPKKKFKGNRKYAFLEFPSAHHARKALQESSQLKFLGRAPKCELVSEKALNGPFIDPQAFQLSDFQLNRLNVSCVPRDATEDEVERLFPGANSIEFPNSGPGKAQGCARVDYIAEKDALEAFNTRHGTLLHGVPLIVNYCIRRKAGKRVKNQVMDTNAEQGENTATSLSGSEIKKGKRPYPTDEENDDNKKEGKIRRIPTDGDVDRPVRNRRSKSVKAN</sequence>
<dbReference type="GeneID" id="36341166"/>
<dbReference type="SMART" id="SM00360">
    <property type="entry name" value="RRM"/>
    <property type="match status" value="2"/>
</dbReference>
<dbReference type="SUPFAM" id="SSF54928">
    <property type="entry name" value="RNA-binding domain, RBD"/>
    <property type="match status" value="1"/>
</dbReference>
<dbReference type="CDD" id="cd00590">
    <property type="entry name" value="RRM_SF"/>
    <property type="match status" value="2"/>
</dbReference>
<keyword evidence="2 3" id="KW-0694">RNA-binding</keyword>
<feature type="domain" description="RRM" evidence="5">
    <location>
        <begin position="41"/>
        <end position="115"/>
    </location>
</feature>
<dbReference type="PANTHER" id="PTHR23236">
    <property type="entry name" value="EUKARYOTIC TRANSLATION INITIATION FACTOR 4B/4H"/>
    <property type="match status" value="1"/>
</dbReference>
<dbReference type="STRING" id="6210.W6V1E7"/>
<keyword evidence="7" id="KW-1185">Reference proteome</keyword>
<keyword evidence="1" id="KW-0677">Repeat</keyword>
<feature type="compositionally biased region" description="Polar residues" evidence="4">
    <location>
        <begin position="222"/>
        <end position="238"/>
    </location>
</feature>
<proteinExistence type="predicted"/>
<feature type="region of interest" description="Disordered" evidence="4">
    <location>
        <begin position="222"/>
        <end position="287"/>
    </location>
</feature>
<dbReference type="InterPro" id="IPR035979">
    <property type="entry name" value="RBD_domain_sf"/>
</dbReference>
<dbReference type="CTD" id="36341166"/>
<accession>W6V1E7</accession>
<dbReference type="PANTHER" id="PTHR23236:SF119">
    <property type="entry name" value="NUCLEAR RNA-BINDING PROTEIN SART-3"/>
    <property type="match status" value="1"/>
</dbReference>
<reference evidence="6 7" key="1">
    <citation type="journal article" date="2013" name="Nat. Genet.">
        <title>The genome of the hydatid tapeworm Echinococcus granulosus.</title>
        <authorList>
            <person name="Zheng H."/>
            <person name="Zhang W."/>
            <person name="Zhang L."/>
            <person name="Zhang Z."/>
            <person name="Li J."/>
            <person name="Lu G."/>
            <person name="Zhu Y."/>
            <person name="Wang Y."/>
            <person name="Huang Y."/>
            <person name="Liu J."/>
            <person name="Kang H."/>
            <person name="Chen J."/>
            <person name="Wang L."/>
            <person name="Chen A."/>
            <person name="Yu S."/>
            <person name="Gao Z."/>
            <person name="Jin L."/>
            <person name="Gu W."/>
            <person name="Wang Z."/>
            <person name="Zhao L."/>
            <person name="Shi B."/>
            <person name="Wen H."/>
            <person name="Lin R."/>
            <person name="Jones M.K."/>
            <person name="Brejova B."/>
            <person name="Vinar T."/>
            <person name="Zhao G."/>
            <person name="McManus D.P."/>
            <person name="Chen Z."/>
            <person name="Zhou Y."/>
            <person name="Wang S."/>
        </authorList>
    </citation>
    <scope>NUCLEOTIDE SEQUENCE [LARGE SCALE GENOMIC DNA]</scope>
</reference>
<evidence type="ECO:0000313" key="7">
    <source>
        <dbReference type="Proteomes" id="UP000019149"/>
    </source>
</evidence>
<evidence type="ECO:0000256" key="1">
    <source>
        <dbReference type="ARBA" id="ARBA00022737"/>
    </source>
</evidence>
<gene>
    <name evidence="6" type="ORF">EGR_05451</name>
</gene>
<evidence type="ECO:0000313" key="6">
    <source>
        <dbReference type="EMBL" id="EUB59689.1"/>
    </source>
</evidence>
<dbReference type="Gene3D" id="3.30.70.330">
    <property type="match status" value="2"/>
</dbReference>
<feature type="compositionally biased region" description="Basic residues" evidence="4">
    <location>
        <begin position="277"/>
        <end position="287"/>
    </location>
</feature>
<dbReference type="Proteomes" id="UP000019149">
    <property type="component" value="Unassembled WGS sequence"/>
</dbReference>
<dbReference type="PROSITE" id="PS50102">
    <property type="entry name" value="RRM"/>
    <property type="match status" value="2"/>
</dbReference>
<evidence type="ECO:0000256" key="4">
    <source>
        <dbReference type="SAM" id="MobiDB-lite"/>
    </source>
</evidence>
<dbReference type="EMBL" id="APAU02000040">
    <property type="protein sequence ID" value="EUB59689.1"/>
    <property type="molecule type" value="Genomic_DNA"/>
</dbReference>
<organism evidence="6 7">
    <name type="scientific">Echinococcus granulosus</name>
    <name type="common">Hydatid tapeworm</name>
    <dbReference type="NCBI Taxonomy" id="6210"/>
    <lineage>
        <taxon>Eukaryota</taxon>
        <taxon>Metazoa</taxon>
        <taxon>Spiralia</taxon>
        <taxon>Lophotrochozoa</taxon>
        <taxon>Platyhelminthes</taxon>
        <taxon>Cestoda</taxon>
        <taxon>Eucestoda</taxon>
        <taxon>Cyclophyllidea</taxon>
        <taxon>Taeniidae</taxon>
        <taxon>Echinococcus</taxon>
        <taxon>Echinococcus granulosus group</taxon>
    </lineage>
</organism>
<dbReference type="GO" id="GO:0003723">
    <property type="term" value="F:RNA binding"/>
    <property type="evidence" value="ECO:0007669"/>
    <property type="project" value="UniProtKB-UniRule"/>
</dbReference>
<protein>
    <submittedName>
        <fullName evidence="6">Nucleolin</fullName>
    </submittedName>
</protein>
<evidence type="ECO:0000259" key="5">
    <source>
        <dbReference type="PROSITE" id="PS50102"/>
    </source>
</evidence>
<dbReference type="InterPro" id="IPR000504">
    <property type="entry name" value="RRM_dom"/>
</dbReference>
<feature type="domain" description="RRM" evidence="5">
    <location>
        <begin position="136"/>
        <end position="210"/>
    </location>
</feature>
<evidence type="ECO:0000256" key="3">
    <source>
        <dbReference type="PROSITE-ProRule" id="PRU00176"/>
    </source>
</evidence>
<dbReference type="RefSeq" id="XP_024350885.1">
    <property type="nucleotide sequence ID" value="XM_024494700.1"/>
</dbReference>
<comment type="caution">
    <text evidence="6">The sequence shown here is derived from an EMBL/GenBank/DDBJ whole genome shotgun (WGS) entry which is preliminary data.</text>
</comment>
<evidence type="ECO:0000256" key="2">
    <source>
        <dbReference type="ARBA" id="ARBA00022884"/>
    </source>
</evidence>